<evidence type="ECO:0000313" key="3">
    <source>
        <dbReference type="EMBL" id="ADI14491.1"/>
    </source>
</evidence>
<dbReference type="PANTHER" id="PTHR43459">
    <property type="entry name" value="ENOYL-COA HYDRATASE"/>
    <property type="match status" value="1"/>
</dbReference>
<dbReference type="Proteomes" id="UP000000379">
    <property type="component" value="Chromosome"/>
</dbReference>
<dbReference type="PANTHER" id="PTHR43459:SF1">
    <property type="entry name" value="EG:BACN32G11.4 PROTEIN"/>
    <property type="match status" value="1"/>
</dbReference>
<dbReference type="InterPro" id="IPR001753">
    <property type="entry name" value="Enoyl-CoA_hydra/iso"/>
</dbReference>
<dbReference type="PROSITE" id="PS00166">
    <property type="entry name" value="ENOYL_COA_HYDRATASE"/>
    <property type="match status" value="1"/>
</dbReference>
<dbReference type="CDD" id="cd06558">
    <property type="entry name" value="crotonase-like"/>
    <property type="match status" value="1"/>
</dbReference>
<dbReference type="InterPro" id="IPR014748">
    <property type="entry name" value="Enoyl-CoA_hydra_C"/>
</dbReference>
<dbReference type="InterPro" id="IPR029045">
    <property type="entry name" value="ClpP/crotonase-like_dom_sf"/>
</dbReference>
<reference evidence="4" key="1">
    <citation type="submission" date="2010-05" db="EMBL/GenBank/DDBJ databases">
        <title>The complete genome of Truepera radiovictris DSM 17093.</title>
        <authorList>
            <consortium name="US DOE Joint Genome Institute (JGI-PGF)"/>
            <person name="Lucas S."/>
            <person name="Copeland A."/>
            <person name="Lapidus A."/>
            <person name="Glavina del Rio T."/>
            <person name="Dalin E."/>
            <person name="Tice H."/>
            <person name="Bruce D."/>
            <person name="Goodwin L."/>
            <person name="Pitluck S."/>
            <person name="Kyrpides N."/>
            <person name="Mavromatis K."/>
            <person name="Ovchinnikova G."/>
            <person name="Munk A.C."/>
            <person name="Detter J.C."/>
            <person name="Han C."/>
            <person name="Tapia R."/>
            <person name="Land M."/>
            <person name="Hauser L."/>
            <person name="Markowitz V."/>
            <person name="Cheng J.-F."/>
            <person name="Hugenholtz P."/>
            <person name="Woyke T."/>
            <person name="Wu D."/>
            <person name="Tindall B."/>
            <person name="Pomrenke H.G."/>
            <person name="Brambilla E."/>
            <person name="Klenk H.-P."/>
            <person name="Eisen J.A."/>
        </authorList>
    </citation>
    <scope>NUCLEOTIDE SEQUENCE [LARGE SCALE GENOMIC DNA]</scope>
    <source>
        <strain evidence="4">DSM 17093 / CIP 108686 / LMG 22925 / RQ-24</strain>
    </source>
</reference>
<dbReference type="SUPFAM" id="SSF52096">
    <property type="entry name" value="ClpP/crotonase"/>
    <property type="match status" value="1"/>
</dbReference>
<dbReference type="Gene3D" id="3.90.226.10">
    <property type="entry name" value="2-enoyl-CoA Hydratase, Chain A, domain 1"/>
    <property type="match status" value="1"/>
</dbReference>
<dbReference type="AlphaFoldDB" id="D7CWY3"/>
<dbReference type="RefSeq" id="WP_013177861.1">
    <property type="nucleotide sequence ID" value="NC_014221.1"/>
</dbReference>
<name>D7CWY3_TRURR</name>
<dbReference type="STRING" id="649638.Trad_1369"/>
<proteinExistence type="inferred from homology"/>
<evidence type="ECO:0000313" key="4">
    <source>
        <dbReference type="Proteomes" id="UP000000379"/>
    </source>
</evidence>
<keyword evidence="4" id="KW-1185">Reference proteome</keyword>
<protein>
    <submittedName>
        <fullName evidence="3">Enoyl-CoA hydratase/isomerase</fullName>
    </submittedName>
</protein>
<dbReference type="EMBL" id="CP002049">
    <property type="protein sequence ID" value="ADI14491.1"/>
    <property type="molecule type" value="Genomic_DNA"/>
</dbReference>
<dbReference type="HOGENOM" id="CLU_009834_7_2_0"/>
<evidence type="ECO:0000256" key="2">
    <source>
        <dbReference type="RuleBase" id="RU003707"/>
    </source>
</evidence>
<evidence type="ECO:0000256" key="1">
    <source>
        <dbReference type="ARBA" id="ARBA00005254"/>
    </source>
</evidence>
<dbReference type="eggNOG" id="COG1024">
    <property type="taxonomic scope" value="Bacteria"/>
</dbReference>
<comment type="similarity">
    <text evidence="1 2">Belongs to the enoyl-CoA hydratase/isomerase family.</text>
</comment>
<dbReference type="GO" id="GO:0003824">
    <property type="term" value="F:catalytic activity"/>
    <property type="evidence" value="ECO:0007669"/>
    <property type="project" value="InterPro"/>
</dbReference>
<organism evidence="3 4">
    <name type="scientific">Truepera radiovictrix (strain DSM 17093 / CIP 108686 / LMG 22925 / RQ-24)</name>
    <dbReference type="NCBI Taxonomy" id="649638"/>
    <lineage>
        <taxon>Bacteria</taxon>
        <taxon>Thermotogati</taxon>
        <taxon>Deinococcota</taxon>
        <taxon>Deinococci</taxon>
        <taxon>Trueperales</taxon>
        <taxon>Trueperaceae</taxon>
        <taxon>Truepera</taxon>
    </lineage>
</organism>
<gene>
    <name evidence="3" type="ordered locus">Trad_1369</name>
</gene>
<dbReference type="InterPro" id="IPR018376">
    <property type="entry name" value="Enoyl-CoA_hyd/isom_CS"/>
</dbReference>
<sequence length="261" mass="27540">MPPRTYETLSLDLRAGVLTLALNRPHVLNALSPQLLEELRRALQEDAADPSVRAVLLTGTGRGFCSGADLAETDLEAGAEVVVERLYNPVVHALLALQKPVVAAVNGVAAGAGMSLALACDVRLLSQNAVFALGFSRIGLVMDASCSYFLPRLIGPARTLELAYSGRKVGAEEALAMGLGEHLYPAEGFLEAAFDYVKALAAGPTRSFALIKQQVAASAHNDLEAQLALEAALQGEASRTADFTEGVRAFAEKRPPAFEGR</sequence>
<dbReference type="Pfam" id="PF00378">
    <property type="entry name" value="ECH_1"/>
    <property type="match status" value="1"/>
</dbReference>
<dbReference type="KEGG" id="tra:Trad_1369"/>
<accession>D7CWY3</accession>
<dbReference type="Gene3D" id="1.10.12.10">
    <property type="entry name" value="Lyase 2-enoyl-coa Hydratase, Chain A, domain 2"/>
    <property type="match status" value="1"/>
</dbReference>
<reference evidence="3 4" key="2">
    <citation type="journal article" date="2011" name="Stand. Genomic Sci.">
        <title>Complete genome sequence of Truepera radiovictrix type strain (RQ-24).</title>
        <authorList>
            <person name="Ivanova N."/>
            <person name="Rohde C."/>
            <person name="Munk C."/>
            <person name="Nolan M."/>
            <person name="Lucas S."/>
            <person name="Del Rio T.G."/>
            <person name="Tice H."/>
            <person name="Deshpande S."/>
            <person name="Cheng J.F."/>
            <person name="Tapia R."/>
            <person name="Han C."/>
            <person name="Goodwin L."/>
            <person name="Pitluck S."/>
            <person name="Liolios K."/>
            <person name="Mavromatis K."/>
            <person name="Mikhailova N."/>
            <person name="Pati A."/>
            <person name="Chen A."/>
            <person name="Palaniappan K."/>
            <person name="Land M."/>
            <person name="Hauser L."/>
            <person name="Chang Y.J."/>
            <person name="Jeffries C.D."/>
            <person name="Brambilla E."/>
            <person name="Rohde M."/>
            <person name="Goker M."/>
            <person name="Tindall B.J."/>
            <person name="Woyke T."/>
            <person name="Bristow J."/>
            <person name="Eisen J.A."/>
            <person name="Markowitz V."/>
            <person name="Hugenholtz P."/>
            <person name="Kyrpides N.C."/>
            <person name="Klenk H.P."/>
            <person name="Lapidus A."/>
        </authorList>
    </citation>
    <scope>NUCLEOTIDE SEQUENCE [LARGE SCALE GENOMIC DNA]</scope>
    <source>
        <strain evidence="4">DSM 17093 / CIP 108686 / LMG 22925 / RQ-24</strain>
    </source>
</reference>
<dbReference type="OrthoDB" id="9781757at2"/>